<comment type="caution">
    <text evidence="2">The sequence shown here is derived from an EMBL/GenBank/DDBJ whole genome shotgun (WGS) entry which is preliminary data.</text>
</comment>
<dbReference type="EMBL" id="JARESE010000050">
    <property type="protein sequence ID" value="MDE8653073.1"/>
    <property type="molecule type" value="Genomic_DNA"/>
</dbReference>
<gene>
    <name evidence="2" type="ORF">PYV00_15300</name>
</gene>
<keyword evidence="3" id="KW-1185">Reference proteome</keyword>
<name>A0ABT5WSQ0_9SPHN</name>
<accession>A0ABT5WSQ0</accession>
<evidence type="ECO:0000313" key="3">
    <source>
        <dbReference type="Proteomes" id="UP001216253"/>
    </source>
</evidence>
<keyword evidence="1" id="KW-0472">Membrane</keyword>
<evidence type="ECO:0000313" key="2">
    <source>
        <dbReference type="EMBL" id="MDE8653073.1"/>
    </source>
</evidence>
<reference evidence="2 3" key="1">
    <citation type="submission" date="2023-03" db="EMBL/GenBank/DDBJ databases">
        <title>NovoSphingobium album sp. nov. isolated from polycyclic aromatic hydrocarbons- and heavy-metal polluted soil.</title>
        <authorList>
            <person name="Liu Z."/>
            <person name="Wang K."/>
        </authorList>
    </citation>
    <scope>NUCLEOTIDE SEQUENCE [LARGE SCALE GENOMIC DNA]</scope>
    <source>
        <strain evidence="2 3">H3SJ31-1</strain>
    </source>
</reference>
<proteinExistence type="predicted"/>
<dbReference type="RefSeq" id="WP_275229181.1">
    <property type="nucleotide sequence ID" value="NZ_JARESE010000050.1"/>
</dbReference>
<evidence type="ECO:0000256" key="1">
    <source>
        <dbReference type="SAM" id="Phobius"/>
    </source>
</evidence>
<dbReference type="Proteomes" id="UP001216253">
    <property type="component" value="Unassembled WGS sequence"/>
</dbReference>
<keyword evidence="1" id="KW-1133">Transmembrane helix</keyword>
<organism evidence="2 3">
    <name type="scientific">Novosphingobium album</name>
    <name type="common">ex Liu et al. 2023</name>
    <dbReference type="NCBI Taxonomy" id="3031130"/>
    <lineage>
        <taxon>Bacteria</taxon>
        <taxon>Pseudomonadati</taxon>
        <taxon>Pseudomonadota</taxon>
        <taxon>Alphaproteobacteria</taxon>
        <taxon>Sphingomonadales</taxon>
        <taxon>Sphingomonadaceae</taxon>
        <taxon>Novosphingobium</taxon>
    </lineage>
</organism>
<sequence length="59" mass="6184">MPTRDIRSTVRSKFVRSKLDCAILASVLAMGTLNLLVMTDQLGATKAHAAAPACGVKLA</sequence>
<feature type="transmembrane region" description="Helical" evidence="1">
    <location>
        <begin position="21"/>
        <end position="38"/>
    </location>
</feature>
<keyword evidence="1" id="KW-0812">Transmembrane</keyword>
<protein>
    <submittedName>
        <fullName evidence="2">Uncharacterized protein</fullName>
    </submittedName>
</protein>